<dbReference type="InterPro" id="IPR001888">
    <property type="entry name" value="Transposase_1"/>
</dbReference>
<sequence length="234" mass="27681">MLQEFCGDGTISCTRALEWHKRFKEGREEVEDDPRSGRPSTSRMADNIECVKQMAHRDHRLTVWMIAEELSINKVTVWSIITENLEMRKVCVKMVPKLLSEDQKQLRVTVCQDFIERLEDDRDLLGRVTSGNESWIFKYDPETKQQSRQWKSPASPRPNMSMSRVKVMFITLFDIKGIVHFEFLPKGQTVNQYVYKEILRRLMRSVRDKRRDLWENNDWVLHHDNAPAHSSQSI</sequence>
<dbReference type="Gene3D" id="3.30.420.10">
    <property type="entry name" value="Ribonuclease H-like superfamily/Ribonuclease H"/>
    <property type="match status" value="1"/>
</dbReference>
<dbReference type="InterPro" id="IPR036397">
    <property type="entry name" value="RNaseH_sf"/>
</dbReference>
<organism evidence="1 2">
    <name type="scientific">Eptatretus burgeri</name>
    <name type="common">Inshore hagfish</name>
    <dbReference type="NCBI Taxonomy" id="7764"/>
    <lineage>
        <taxon>Eukaryota</taxon>
        <taxon>Metazoa</taxon>
        <taxon>Chordata</taxon>
        <taxon>Craniata</taxon>
        <taxon>Vertebrata</taxon>
        <taxon>Cyclostomata</taxon>
        <taxon>Myxini</taxon>
        <taxon>Myxiniformes</taxon>
        <taxon>Myxinidae</taxon>
        <taxon>Eptatretinae</taxon>
        <taxon>Eptatretus</taxon>
    </lineage>
</organism>
<dbReference type="Proteomes" id="UP000694388">
    <property type="component" value="Unplaced"/>
</dbReference>
<reference evidence="1" key="1">
    <citation type="submission" date="2025-08" db="UniProtKB">
        <authorList>
            <consortium name="Ensembl"/>
        </authorList>
    </citation>
    <scope>IDENTIFICATION</scope>
</reference>
<dbReference type="GeneTree" id="ENSGT00940000164451"/>
<accession>A0A8C4Q143</accession>
<dbReference type="GO" id="GO:0003676">
    <property type="term" value="F:nucleic acid binding"/>
    <property type="evidence" value="ECO:0007669"/>
    <property type="project" value="InterPro"/>
</dbReference>
<dbReference type="PANTHER" id="PTHR46060">
    <property type="entry name" value="MARINER MOS1 TRANSPOSASE-LIKE PROTEIN"/>
    <property type="match status" value="1"/>
</dbReference>
<evidence type="ECO:0008006" key="3">
    <source>
        <dbReference type="Google" id="ProtNLM"/>
    </source>
</evidence>
<evidence type="ECO:0000313" key="2">
    <source>
        <dbReference type="Proteomes" id="UP000694388"/>
    </source>
</evidence>
<evidence type="ECO:0000313" key="1">
    <source>
        <dbReference type="Ensembl" id="ENSEBUP00000008426.1"/>
    </source>
</evidence>
<dbReference type="Pfam" id="PF01359">
    <property type="entry name" value="Transposase_1"/>
    <property type="match status" value="1"/>
</dbReference>
<protein>
    <recommendedName>
        <fullName evidence="3">Transposase</fullName>
    </recommendedName>
</protein>
<dbReference type="Ensembl" id="ENSEBUT00000008930.1">
    <property type="protein sequence ID" value="ENSEBUP00000008426.1"/>
    <property type="gene ID" value="ENSEBUG00000005455.1"/>
</dbReference>
<dbReference type="PANTHER" id="PTHR46060:SF1">
    <property type="entry name" value="MARINER MOS1 TRANSPOSASE-LIKE PROTEIN"/>
    <property type="match status" value="1"/>
</dbReference>
<proteinExistence type="predicted"/>
<dbReference type="InterPro" id="IPR052709">
    <property type="entry name" value="Transposase-MT_Hybrid"/>
</dbReference>
<dbReference type="OMA" id="RESIRCK"/>
<keyword evidence="2" id="KW-1185">Reference proteome</keyword>
<dbReference type="AlphaFoldDB" id="A0A8C4Q143"/>
<reference evidence="1" key="2">
    <citation type="submission" date="2025-09" db="UniProtKB">
        <authorList>
            <consortium name="Ensembl"/>
        </authorList>
    </citation>
    <scope>IDENTIFICATION</scope>
</reference>
<name>A0A8C4Q143_EPTBU</name>